<evidence type="ECO:0000313" key="2">
    <source>
        <dbReference type="EMBL" id="MBC3863770.1"/>
    </source>
</evidence>
<comment type="caution">
    <text evidence="2">The sequence shown here is derived from an EMBL/GenBank/DDBJ whole genome shotgun (WGS) entry which is preliminary data.</text>
</comment>
<reference evidence="2" key="1">
    <citation type="submission" date="2020-08" db="EMBL/GenBank/DDBJ databases">
        <title>Novel species isolated from subtropical streams in China.</title>
        <authorList>
            <person name="Lu H."/>
        </authorList>
    </citation>
    <scope>NUCLEOTIDE SEQUENCE</scope>
    <source>
        <strain evidence="2">KACC 12607</strain>
    </source>
</reference>
<protein>
    <submittedName>
        <fullName evidence="2">DUF2946 domain-containing protein</fullName>
    </submittedName>
</protein>
<evidence type="ECO:0000256" key="1">
    <source>
        <dbReference type="SAM" id="SignalP"/>
    </source>
</evidence>
<proteinExistence type="predicted"/>
<name>A0A923HIP8_9BURK</name>
<sequence>MRNFLNSRKWHIWIACFAILINALAPSISQAFDLMNAKTGLPGFAEICTTQGAKILSDQVTSASLQNQVPAKDPLQSVLHHMQHCQCCVTHAGNLALPFPDSQQVAIIEGHDAYPALFYHSPTPLFSWATAHARAPPASA</sequence>
<accession>A0A923HIP8</accession>
<evidence type="ECO:0000313" key="3">
    <source>
        <dbReference type="Proteomes" id="UP000634011"/>
    </source>
</evidence>
<gene>
    <name evidence="2" type="ORF">H8K32_16820</name>
</gene>
<dbReference type="Proteomes" id="UP000634011">
    <property type="component" value="Unassembled WGS sequence"/>
</dbReference>
<keyword evidence="1" id="KW-0732">Signal</keyword>
<dbReference type="AlphaFoldDB" id="A0A923HIP8"/>
<feature type="chain" id="PRO_5037530211" evidence="1">
    <location>
        <begin position="32"/>
        <end position="140"/>
    </location>
</feature>
<dbReference type="Pfam" id="PF11162">
    <property type="entry name" value="DUF2946"/>
    <property type="match status" value="1"/>
</dbReference>
<organism evidence="2 3">
    <name type="scientific">Undibacterium jejuense</name>
    <dbReference type="NCBI Taxonomy" id="1344949"/>
    <lineage>
        <taxon>Bacteria</taxon>
        <taxon>Pseudomonadati</taxon>
        <taxon>Pseudomonadota</taxon>
        <taxon>Betaproteobacteria</taxon>
        <taxon>Burkholderiales</taxon>
        <taxon>Oxalobacteraceae</taxon>
        <taxon>Undibacterium</taxon>
    </lineage>
</organism>
<dbReference type="InterPro" id="IPR021333">
    <property type="entry name" value="DUF2946"/>
</dbReference>
<feature type="signal peptide" evidence="1">
    <location>
        <begin position="1"/>
        <end position="31"/>
    </location>
</feature>
<dbReference type="EMBL" id="JACOFV010000017">
    <property type="protein sequence ID" value="MBC3863770.1"/>
    <property type="molecule type" value="Genomic_DNA"/>
</dbReference>
<keyword evidence="3" id="KW-1185">Reference proteome</keyword>